<proteinExistence type="predicted"/>
<comment type="caution">
    <text evidence="1">The sequence shown here is derived from an EMBL/GenBank/DDBJ whole genome shotgun (WGS) entry which is preliminary data.</text>
</comment>
<evidence type="ECO:0000313" key="1">
    <source>
        <dbReference type="EMBL" id="KAJ3542326.1"/>
    </source>
</evidence>
<organism evidence="1 2">
    <name type="scientific">Phlebia brevispora</name>
    <dbReference type="NCBI Taxonomy" id="194682"/>
    <lineage>
        <taxon>Eukaryota</taxon>
        <taxon>Fungi</taxon>
        <taxon>Dikarya</taxon>
        <taxon>Basidiomycota</taxon>
        <taxon>Agaricomycotina</taxon>
        <taxon>Agaricomycetes</taxon>
        <taxon>Polyporales</taxon>
        <taxon>Meruliaceae</taxon>
        <taxon>Phlebia</taxon>
    </lineage>
</organism>
<keyword evidence="2" id="KW-1185">Reference proteome</keyword>
<evidence type="ECO:0000313" key="2">
    <source>
        <dbReference type="Proteomes" id="UP001148662"/>
    </source>
</evidence>
<reference evidence="1" key="1">
    <citation type="submission" date="2022-07" db="EMBL/GenBank/DDBJ databases">
        <title>Genome Sequence of Phlebia brevispora.</title>
        <authorList>
            <person name="Buettner E."/>
        </authorList>
    </citation>
    <scope>NUCLEOTIDE SEQUENCE</scope>
    <source>
        <strain evidence="1">MPL23</strain>
    </source>
</reference>
<sequence>MGPSITRVLVANEEEVDSDWKLFYVDIFVDRDMIMRYLGSGIGHLILRGIVDIAQAFKIIVGLGKTGPGNGNTNEGDDGEDEEDEYWLSAEADEDEEDEEEVEVDEGDDPEDRDGDEEEDYVEEVY</sequence>
<protein>
    <submittedName>
        <fullName evidence="1">Uncharacterized protein</fullName>
    </submittedName>
</protein>
<dbReference type="Proteomes" id="UP001148662">
    <property type="component" value="Unassembled WGS sequence"/>
</dbReference>
<name>A0ACC1SLS2_9APHY</name>
<accession>A0ACC1SLS2</accession>
<dbReference type="EMBL" id="JANHOG010001167">
    <property type="protein sequence ID" value="KAJ3542326.1"/>
    <property type="molecule type" value="Genomic_DNA"/>
</dbReference>
<gene>
    <name evidence="1" type="ORF">NM688_g5982</name>
</gene>